<evidence type="ECO:0008006" key="9">
    <source>
        <dbReference type="Google" id="ProtNLM"/>
    </source>
</evidence>
<dbReference type="Gene3D" id="2.30.29.30">
    <property type="entry name" value="Pleckstrin-homology domain (PH domain)/Phosphotyrosine-binding domain (PTB)"/>
    <property type="match status" value="1"/>
</dbReference>
<dbReference type="PANTHER" id="PTHR15126:SF4">
    <property type="entry name" value="SH3 DOMAIN-BINDING PROTEIN 2"/>
    <property type="match status" value="1"/>
</dbReference>
<reference evidence="8" key="1">
    <citation type="submission" date="2012-12" db="EMBL/GenBank/DDBJ databases">
        <authorList>
            <person name="Hellsten U."/>
            <person name="Grimwood J."/>
            <person name="Chapman J.A."/>
            <person name="Shapiro H."/>
            <person name="Aerts A."/>
            <person name="Otillar R.P."/>
            <person name="Terry A.Y."/>
            <person name="Boore J.L."/>
            <person name="Simakov O."/>
            <person name="Marletaz F."/>
            <person name="Cho S.-J."/>
            <person name="Edsinger-Gonzales E."/>
            <person name="Havlak P."/>
            <person name="Kuo D.-H."/>
            <person name="Larsson T."/>
            <person name="Lv J."/>
            <person name="Arendt D."/>
            <person name="Savage R."/>
            <person name="Osoegawa K."/>
            <person name="de Jong P."/>
            <person name="Lindberg D.R."/>
            <person name="Seaver E.C."/>
            <person name="Weisblat D.A."/>
            <person name="Putnam N.H."/>
            <person name="Grigoriev I.V."/>
            <person name="Rokhsar D.S."/>
        </authorList>
    </citation>
    <scope>NUCLEOTIDE SEQUENCE</scope>
</reference>
<evidence type="ECO:0000256" key="1">
    <source>
        <dbReference type="ARBA" id="ARBA00022999"/>
    </source>
</evidence>
<dbReference type="InterPro" id="IPR001849">
    <property type="entry name" value="PH_domain"/>
</dbReference>
<dbReference type="EnsemblMetazoa" id="HelroT188901">
    <property type="protein sequence ID" value="HelroP188901"/>
    <property type="gene ID" value="HelroG188901"/>
</dbReference>
<dbReference type="EMBL" id="AMQM01001051">
    <property type="status" value="NOT_ANNOTATED_CDS"/>
    <property type="molecule type" value="Genomic_DNA"/>
</dbReference>
<dbReference type="InterPro" id="IPR000980">
    <property type="entry name" value="SH2"/>
</dbReference>
<dbReference type="Gene3D" id="3.30.505.10">
    <property type="entry name" value="SH2 domain"/>
    <property type="match status" value="1"/>
</dbReference>
<proteinExistence type="predicted"/>
<reference evidence="6 8" key="2">
    <citation type="journal article" date="2013" name="Nature">
        <title>Insights into bilaterian evolution from three spiralian genomes.</title>
        <authorList>
            <person name="Simakov O."/>
            <person name="Marletaz F."/>
            <person name="Cho S.J."/>
            <person name="Edsinger-Gonzales E."/>
            <person name="Havlak P."/>
            <person name="Hellsten U."/>
            <person name="Kuo D.H."/>
            <person name="Larsson T."/>
            <person name="Lv J."/>
            <person name="Arendt D."/>
            <person name="Savage R."/>
            <person name="Osoegawa K."/>
            <person name="de Jong P."/>
            <person name="Grimwood J."/>
            <person name="Chapman J.A."/>
            <person name="Shapiro H."/>
            <person name="Aerts A."/>
            <person name="Otillar R.P."/>
            <person name="Terry A.Y."/>
            <person name="Boore J.L."/>
            <person name="Grigoriev I.V."/>
            <person name="Lindberg D.R."/>
            <person name="Seaver E.C."/>
            <person name="Weisblat D.A."/>
            <person name="Putnam N.H."/>
            <person name="Rokhsar D.S."/>
        </authorList>
    </citation>
    <scope>NUCLEOTIDE SEQUENCE</scope>
</reference>
<dbReference type="Proteomes" id="UP000015101">
    <property type="component" value="Unassembled WGS sequence"/>
</dbReference>
<dbReference type="HOGENOM" id="CLU_704537_0_0_1"/>
<evidence type="ECO:0000259" key="5">
    <source>
        <dbReference type="PROSITE" id="PS50003"/>
    </source>
</evidence>
<evidence type="ECO:0000313" key="7">
    <source>
        <dbReference type="EnsemblMetazoa" id="HelroP188901"/>
    </source>
</evidence>
<dbReference type="OrthoDB" id="6116659at2759"/>
<gene>
    <name evidence="7" type="primary">20211062</name>
    <name evidence="6" type="ORF">HELRODRAFT_188901</name>
</gene>
<dbReference type="SUPFAM" id="SSF55550">
    <property type="entry name" value="SH2 domain"/>
    <property type="match status" value="1"/>
</dbReference>
<keyword evidence="1 2" id="KW-0727">SH2 domain</keyword>
<dbReference type="eggNOG" id="ENOG502RF2Z">
    <property type="taxonomic scope" value="Eukaryota"/>
</dbReference>
<feature type="domain" description="SH2" evidence="4">
    <location>
        <begin position="306"/>
        <end position="386"/>
    </location>
</feature>
<dbReference type="SUPFAM" id="SSF50729">
    <property type="entry name" value="PH domain-like"/>
    <property type="match status" value="1"/>
</dbReference>
<feature type="domain" description="PH" evidence="5">
    <location>
        <begin position="26"/>
        <end position="132"/>
    </location>
</feature>
<dbReference type="GO" id="GO:0007165">
    <property type="term" value="P:signal transduction"/>
    <property type="evidence" value="ECO:0007669"/>
    <property type="project" value="InterPro"/>
</dbReference>
<evidence type="ECO:0000313" key="8">
    <source>
        <dbReference type="Proteomes" id="UP000015101"/>
    </source>
</evidence>
<reference evidence="7" key="3">
    <citation type="submission" date="2015-06" db="UniProtKB">
        <authorList>
            <consortium name="EnsemblMetazoa"/>
        </authorList>
    </citation>
    <scope>IDENTIFICATION</scope>
</reference>
<dbReference type="AlphaFoldDB" id="T1FQG5"/>
<feature type="compositionally biased region" description="Polar residues" evidence="3">
    <location>
        <begin position="251"/>
        <end position="281"/>
    </location>
</feature>
<dbReference type="InterPro" id="IPR036860">
    <property type="entry name" value="SH2_dom_sf"/>
</dbReference>
<dbReference type="GeneID" id="20211062"/>
<dbReference type="PROSITE" id="PS50003">
    <property type="entry name" value="PH_DOMAIN"/>
    <property type="match status" value="1"/>
</dbReference>
<dbReference type="InterPro" id="IPR011993">
    <property type="entry name" value="PH-like_dom_sf"/>
</dbReference>
<evidence type="ECO:0000256" key="2">
    <source>
        <dbReference type="PROSITE-ProRule" id="PRU00191"/>
    </source>
</evidence>
<dbReference type="InParanoid" id="T1FQG5"/>
<dbReference type="CTD" id="20211062"/>
<dbReference type="PROSITE" id="PS50001">
    <property type="entry name" value="SH2"/>
    <property type="match status" value="1"/>
</dbReference>
<dbReference type="EMBL" id="KB097143">
    <property type="protein sequence ID" value="ESN98757.1"/>
    <property type="molecule type" value="Genomic_DNA"/>
</dbReference>
<feature type="compositionally biased region" description="Low complexity" evidence="3">
    <location>
        <begin position="220"/>
        <end position="230"/>
    </location>
</feature>
<protein>
    <recommendedName>
        <fullName evidence="9">PH domain-containing protein</fullName>
    </recommendedName>
</protein>
<sequence>MKMENIEEKLDCPKPTKNKTYKELSQNGHSGVLMQKDTKFFNCIPCWNKKFVVVSESCVYLFKNENDRSYEKAFSLFGYRQVARADEASTKSGPFPFKISYTLDEVEKFKYFSALDNNERNVWMKVLKKELVKAHKLSSFETMSTTSSDSGIFDTETPISTSDYFDRYKRRSDLHADDSDLEREYSYITEHDVKPIIKNKPNSCSMTMSPPARIFDNKTRSVGGSSSSSRVPPPLPPFILPDSPTFKSPIKKSTSNQINRPDPSTRNAPGENTSTTQNAESSKIRFPVSEKLNFEKQARWDGHAAEGKKYLVQYGAEGTYMIRKSEKNFDVLEVISEYQPRKFKIFQGENYVTLDGEKKFDSTNKLILHYKNNDLPKRRTKLTCPISERLPG</sequence>
<name>T1FQG5_HELRO</name>
<dbReference type="PANTHER" id="PTHR15126">
    <property type="entry name" value="SH3-BINDING"/>
    <property type="match status" value="1"/>
</dbReference>
<dbReference type="KEGG" id="hro:HELRODRAFT_188901"/>
<dbReference type="Pfam" id="PF00169">
    <property type="entry name" value="PH"/>
    <property type="match status" value="1"/>
</dbReference>
<dbReference type="InterPro" id="IPR035848">
    <property type="entry name" value="SH3BP2"/>
</dbReference>
<feature type="region of interest" description="Disordered" evidence="3">
    <location>
        <begin position="198"/>
        <end position="282"/>
    </location>
</feature>
<keyword evidence="8" id="KW-1185">Reference proteome</keyword>
<evidence type="ECO:0000256" key="3">
    <source>
        <dbReference type="SAM" id="MobiDB-lite"/>
    </source>
</evidence>
<organism evidence="7 8">
    <name type="scientific">Helobdella robusta</name>
    <name type="common">Californian leech</name>
    <dbReference type="NCBI Taxonomy" id="6412"/>
    <lineage>
        <taxon>Eukaryota</taxon>
        <taxon>Metazoa</taxon>
        <taxon>Spiralia</taxon>
        <taxon>Lophotrochozoa</taxon>
        <taxon>Annelida</taxon>
        <taxon>Clitellata</taxon>
        <taxon>Hirudinea</taxon>
        <taxon>Rhynchobdellida</taxon>
        <taxon>Glossiphoniidae</taxon>
        <taxon>Helobdella</taxon>
    </lineage>
</organism>
<dbReference type="STRING" id="6412.T1FQG5"/>
<accession>T1FQG5</accession>
<dbReference type="Pfam" id="PF00017">
    <property type="entry name" value="SH2"/>
    <property type="match status" value="1"/>
</dbReference>
<evidence type="ECO:0000313" key="6">
    <source>
        <dbReference type="EMBL" id="ESN98757.1"/>
    </source>
</evidence>
<evidence type="ECO:0000259" key="4">
    <source>
        <dbReference type="PROSITE" id="PS50001"/>
    </source>
</evidence>
<dbReference type="RefSeq" id="XP_009022730.1">
    <property type="nucleotide sequence ID" value="XM_009024482.1"/>
</dbReference>
<dbReference type="SMART" id="SM00233">
    <property type="entry name" value="PH"/>
    <property type="match status" value="1"/>
</dbReference>